<gene>
    <name evidence="3" type="ORF">PMEA_00010600</name>
</gene>
<dbReference type="GO" id="GO:0015074">
    <property type="term" value="P:DNA integration"/>
    <property type="evidence" value="ECO:0007669"/>
    <property type="project" value="InterPro"/>
</dbReference>
<dbReference type="AlphaFoldDB" id="A0AAU9VRV2"/>
<dbReference type="EMBL" id="CALNXJ010000002">
    <property type="protein sequence ID" value="CAH3034341.1"/>
    <property type="molecule type" value="Genomic_DNA"/>
</dbReference>
<dbReference type="GO" id="GO:0003677">
    <property type="term" value="F:DNA binding"/>
    <property type="evidence" value="ECO:0007669"/>
    <property type="project" value="InterPro"/>
</dbReference>
<dbReference type="InterPro" id="IPR011010">
    <property type="entry name" value="DNA_brk_join_enz"/>
</dbReference>
<evidence type="ECO:0000256" key="1">
    <source>
        <dbReference type="ARBA" id="ARBA00023172"/>
    </source>
</evidence>
<keyword evidence="4" id="KW-1185">Reference proteome</keyword>
<name>A0AAU9VRV2_9CNID</name>
<reference evidence="3 4" key="1">
    <citation type="submission" date="2022-05" db="EMBL/GenBank/DDBJ databases">
        <authorList>
            <consortium name="Genoscope - CEA"/>
            <person name="William W."/>
        </authorList>
    </citation>
    <scope>NUCLEOTIDE SEQUENCE [LARGE SCALE GENOMIC DNA]</scope>
</reference>
<evidence type="ECO:0000256" key="2">
    <source>
        <dbReference type="SAM" id="MobiDB-lite"/>
    </source>
</evidence>
<dbReference type="Proteomes" id="UP001159428">
    <property type="component" value="Unassembled WGS sequence"/>
</dbReference>
<evidence type="ECO:0008006" key="5">
    <source>
        <dbReference type="Google" id="ProtNLM"/>
    </source>
</evidence>
<sequence>EDEDEGEDEDLQSNDEDEDLDEDTGDEEWEELVYFYEHLQDLGGGANKERQACIHAQNVRKLLDQLDPKNDTISCIIEDGGMHMWRDWGKPILEQNKMKPGTVKAYLSSVGKFLKFIINKVADETRDFPSIDERSLRLANNVLNRLPDWRTAISRKFSHKKWEKVLEVSRRLPPASTINDLMSTDPAKEAITILNKSSTGHLVSSREFISVRDFLIVRLELENAQRPGPLETATVSNFREAEQGDDGSYTMYCPKHKRSIDGPARICMDAETHANVCTYIDYVRGVCAEDNEEALFVTLEGKAFDHSNIGKRITAFWFKAKQIKLSSTDVRKIASSATFEMNVVEKRAINEHMAHKEGTADHYYNIGHITKKSSRGHQLLKKTLNLDTSVTTRSKQETESAISARCNNEELEPRINEGGLTDSQVEVIEMLFSSHIVSQAP</sequence>
<feature type="region of interest" description="Disordered" evidence="2">
    <location>
        <begin position="1"/>
        <end position="26"/>
    </location>
</feature>
<dbReference type="GO" id="GO:0006310">
    <property type="term" value="P:DNA recombination"/>
    <property type="evidence" value="ECO:0007669"/>
    <property type="project" value="UniProtKB-KW"/>
</dbReference>
<accession>A0AAU9VRV2</accession>
<comment type="caution">
    <text evidence="3">The sequence shown here is derived from an EMBL/GenBank/DDBJ whole genome shotgun (WGS) entry which is preliminary data.</text>
</comment>
<proteinExistence type="predicted"/>
<dbReference type="SUPFAM" id="SSF56349">
    <property type="entry name" value="DNA breaking-rejoining enzymes"/>
    <property type="match status" value="1"/>
</dbReference>
<protein>
    <recommendedName>
        <fullName evidence="5">Core-binding (CB) domain-containing protein</fullName>
    </recommendedName>
</protein>
<organism evidence="3 4">
    <name type="scientific">Pocillopora meandrina</name>
    <dbReference type="NCBI Taxonomy" id="46732"/>
    <lineage>
        <taxon>Eukaryota</taxon>
        <taxon>Metazoa</taxon>
        <taxon>Cnidaria</taxon>
        <taxon>Anthozoa</taxon>
        <taxon>Hexacorallia</taxon>
        <taxon>Scleractinia</taxon>
        <taxon>Astrocoeniina</taxon>
        <taxon>Pocilloporidae</taxon>
        <taxon>Pocillopora</taxon>
    </lineage>
</organism>
<feature type="non-terminal residue" evidence="3">
    <location>
        <position position="1"/>
    </location>
</feature>
<feature type="non-terminal residue" evidence="3">
    <location>
        <position position="441"/>
    </location>
</feature>
<evidence type="ECO:0000313" key="3">
    <source>
        <dbReference type="EMBL" id="CAH3034341.1"/>
    </source>
</evidence>
<keyword evidence="1" id="KW-0233">DNA recombination</keyword>
<dbReference type="Gene3D" id="1.10.443.10">
    <property type="entry name" value="Intergrase catalytic core"/>
    <property type="match status" value="1"/>
</dbReference>
<evidence type="ECO:0000313" key="4">
    <source>
        <dbReference type="Proteomes" id="UP001159428"/>
    </source>
</evidence>
<dbReference type="InterPro" id="IPR013762">
    <property type="entry name" value="Integrase-like_cat_sf"/>
</dbReference>